<evidence type="ECO:0000256" key="4">
    <source>
        <dbReference type="ARBA" id="ARBA00022989"/>
    </source>
</evidence>
<feature type="transmembrane region" description="Helical" evidence="6">
    <location>
        <begin position="618"/>
        <end position="641"/>
    </location>
</feature>
<keyword evidence="5 6" id="KW-0472">Membrane</keyword>
<comment type="caution">
    <text evidence="8">The sequence shown here is derived from an EMBL/GenBank/DDBJ whole genome shotgun (WGS) entry which is preliminary data.</text>
</comment>
<dbReference type="SUPFAM" id="SSF82866">
    <property type="entry name" value="Multidrug efflux transporter AcrB transmembrane domain"/>
    <property type="match status" value="2"/>
</dbReference>
<comment type="subcellular location">
    <subcellularLocation>
        <location evidence="1">Cell membrane</location>
        <topology evidence="1">Multi-pass membrane protein</topology>
    </subcellularLocation>
</comment>
<dbReference type="PANTHER" id="PTHR33406">
    <property type="entry name" value="MEMBRANE PROTEIN MJ1562-RELATED"/>
    <property type="match status" value="1"/>
</dbReference>
<feature type="transmembrane region" description="Helical" evidence="6">
    <location>
        <begin position="323"/>
        <end position="346"/>
    </location>
</feature>
<evidence type="ECO:0000256" key="2">
    <source>
        <dbReference type="ARBA" id="ARBA00022475"/>
    </source>
</evidence>
<evidence type="ECO:0000313" key="9">
    <source>
        <dbReference type="Proteomes" id="UP000199405"/>
    </source>
</evidence>
<dbReference type="PROSITE" id="PS50156">
    <property type="entry name" value="SSD"/>
    <property type="match status" value="1"/>
</dbReference>
<evidence type="ECO:0000313" key="8">
    <source>
        <dbReference type="EMBL" id="SCE74451.1"/>
    </source>
</evidence>
<feature type="transmembrane region" description="Helical" evidence="6">
    <location>
        <begin position="550"/>
        <end position="568"/>
    </location>
</feature>
<evidence type="ECO:0000259" key="7">
    <source>
        <dbReference type="PROSITE" id="PS50156"/>
    </source>
</evidence>
<reference evidence="8 9" key="1">
    <citation type="submission" date="2016-06" db="EMBL/GenBank/DDBJ databases">
        <authorList>
            <person name="Varghese N."/>
            <person name="Submissions Spin"/>
        </authorList>
    </citation>
    <scope>NUCLEOTIDE SEQUENCE [LARGE SCALE GENOMIC DNA]</scope>
    <source>
        <strain evidence="8 9">DSM 45142</strain>
    </source>
</reference>
<dbReference type="Proteomes" id="UP000199405">
    <property type="component" value="Unassembled WGS sequence"/>
</dbReference>
<sequence>MTTVGARRKRSVAARLGGWSARHRWWAILIWLSFVVLATVVGNAVGTTPMQSYEGQNGDSRRAQQIIDEAGFPDVAREMVLVQARDHGVTVDSPEFRQTVQEIRSAVEATGQATRVTTPYDGTAPAPRTADGTTALVLFDMTGAGDSADERVQPVLDAVADVQDRHPGLRVEQAGAASAQRLAGEAVNDDFRRAEALSLPITAIILLIAFGTLLPTLIPLGVSMTAFFAATGLLALASKVLHVADTTTNLMLLIGLAVGVDYSLFYVRREREERARGRSREHALEIAAATSGRAVLISGVTVIVAMAGMFLTDHGVFMGFAQGTILVVLTAMVASVTVLPATLAVFGDAVDARVIHGIVRVGTRGRVTWPRRLGGRAGGGRAWNAVLTAVLRRPWTATLVTAGVLVALAAPVIGIRLGQPGIDDLQGDYPIAATFKAIDRSFPGGNEPATVAVRANDVSSPEMRDAIERLKGQALSTGVAHEPVSVQVNPAGTVATVQLSIGYGDQGRAAVAALRERIIPETVGAQPGARAYVTGNMAATVDFNRQMARTAPLVLAFVLVFAFLLLLASFRSITLAIQAIVLNLLSVAAAYGVLVLVFQHGHGADLLGFTPGPIVNWLPLFLFVILFGLSMDYQVFILSRIREAYDSGMTTEQAVSAGIRSSAGVITSAALIMVAVFAVFATMSLLSFKQMGVGLAVAILIDATVVRAVLLPATMKLLGTRAWYLPNWLSWLPTLPHGEVTEEADDPAVRPDPVAVS</sequence>
<name>A0ABY0KHU6_9ACTN</name>
<feature type="transmembrane region" description="Helical" evidence="6">
    <location>
        <begin position="250"/>
        <end position="267"/>
    </location>
</feature>
<proteinExistence type="predicted"/>
<dbReference type="InterPro" id="IPR000731">
    <property type="entry name" value="SSD"/>
</dbReference>
<organism evidence="8 9">
    <name type="scientific">Micromonospora tulbaghiae</name>
    <dbReference type="NCBI Taxonomy" id="479978"/>
    <lineage>
        <taxon>Bacteria</taxon>
        <taxon>Bacillati</taxon>
        <taxon>Actinomycetota</taxon>
        <taxon>Actinomycetes</taxon>
        <taxon>Micromonosporales</taxon>
        <taxon>Micromonosporaceae</taxon>
        <taxon>Micromonospora</taxon>
    </lineage>
</organism>
<feature type="transmembrane region" description="Helical" evidence="6">
    <location>
        <begin position="395"/>
        <end position="415"/>
    </location>
</feature>
<feature type="transmembrane region" description="Helical" evidence="6">
    <location>
        <begin position="692"/>
        <end position="711"/>
    </location>
</feature>
<keyword evidence="4 6" id="KW-1133">Transmembrane helix</keyword>
<feature type="domain" description="SSD" evidence="7">
    <location>
        <begin position="222"/>
        <end position="345"/>
    </location>
</feature>
<keyword evidence="2" id="KW-1003">Cell membrane</keyword>
<feature type="transmembrane region" description="Helical" evidence="6">
    <location>
        <begin position="197"/>
        <end position="218"/>
    </location>
</feature>
<feature type="transmembrane region" description="Helical" evidence="6">
    <location>
        <begin position="662"/>
        <end position="686"/>
    </location>
</feature>
<evidence type="ECO:0000256" key="1">
    <source>
        <dbReference type="ARBA" id="ARBA00004651"/>
    </source>
</evidence>
<feature type="transmembrane region" description="Helical" evidence="6">
    <location>
        <begin position="25"/>
        <end position="45"/>
    </location>
</feature>
<keyword evidence="3 6" id="KW-0812">Transmembrane</keyword>
<gene>
    <name evidence="8" type="ORF">GA0070562_2227</name>
</gene>
<dbReference type="Pfam" id="PF03176">
    <property type="entry name" value="MMPL"/>
    <property type="match status" value="2"/>
</dbReference>
<evidence type="ECO:0000256" key="6">
    <source>
        <dbReference type="SAM" id="Phobius"/>
    </source>
</evidence>
<keyword evidence="9" id="KW-1185">Reference proteome</keyword>
<accession>A0ABY0KHU6</accession>
<evidence type="ECO:0000256" key="3">
    <source>
        <dbReference type="ARBA" id="ARBA00022692"/>
    </source>
</evidence>
<protein>
    <submittedName>
        <fullName evidence="8">Drug exporter of the RND superfamily</fullName>
    </submittedName>
</protein>
<feature type="transmembrane region" description="Helical" evidence="6">
    <location>
        <begin position="575"/>
        <end position="598"/>
    </location>
</feature>
<evidence type="ECO:0000256" key="5">
    <source>
        <dbReference type="ARBA" id="ARBA00023136"/>
    </source>
</evidence>
<dbReference type="InterPro" id="IPR004869">
    <property type="entry name" value="MMPL_dom"/>
</dbReference>
<dbReference type="PANTHER" id="PTHR33406:SF13">
    <property type="entry name" value="MEMBRANE PROTEIN YDFJ"/>
    <property type="match status" value="1"/>
</dbReference>
<dbReference type="InterPro" id="IPR050545">
    <property type="entry name" value="Mycobact_MmpL"/>
</dbReference>
<dbReference type="EMBL" id="FMCQ01000002">
    <property type="protein sequence ID" value="SCE74451.1"/>
    <property type="molecule type" value="Genomic_DNA"/>
</dbReference>
<dbReference type="Gene3D" id="1.20.1640.10">
    <property type="entry name" value="Multidrug efflux transporter AcrB transmembrane domain"/>
    <property type="match status" value="2"/>
</dbReference>
<feature type="transmembrane region" description="Helical" evidence="6">
    <location>
        <begin position="288"/>
        <end position="311"/>
    </location>
</feature>